<evidence type="ECO:0000313" key="2">
    <source>
        <dbReference type="Proteomes" id="UP000799779"/>
    </source>
</evidence>
<gene>
    <name evidence="1" type="ORF">P154DRAFT_187360</name>
</gene>
<organism evidence="1 2">
    <name type="scientific">Amniculicola lignicola CBS 123094</name>
    <dbReference type="NCBI Taxonomy" id="1392246"/>
    <lineage>
        <taxon>Eukaryota</taxon>
        <taxon>Fungi</taxon>
        <taxon>Dikarya</taxon>
        <taxon>Ascomycota</taxon>
        <taxon>Pezizomycotina</taxon>
        <taxon>Dothideomycetes</taxon>
        <taxon>Pleosporomycetidae</taxon>
        <taxon>Pleosporales</taxon>
        <taxon>Amniculicolaceae</taxon>
        <taxon>Amniculicola</taxon>
    </lineage>
</organism>
<proteinExistence type="predicted"/>
<protein>
    <submittedName>
        <fullName evidence="1">Uncharacterized protein</fullName>
    </submittedName>
</protein>
<sequence length="154" mass="16537">MGTSSVTKGPVNVAIRSLSSPTVILCLQEGLHNTPCARFILSFSLNTAHNSPKGDIVASQPRSPGVPQSMNTYNSETIIDGYVCHPGVHNRLSILSKASLFIVSPCNRPRCPGIGVWYGWIRIGLLTRCSDSIPAQSFCRHGLDEDIGSVFGVL</sequence>
<reference evidence="1" key="1">
    <citation type="journal article" date="2020" name="Stud. Mycol.">
        <title>101 Dothideomycetes genomes: a test case for predicting lifestyles and emergence of pathogens.</title>
        <authorList>
            <person name="Haridas S."/>
            <person name="Albert R."/>
            <person name="Binder M."/>
            <person name="Bloem J."/>
            <person name="Labutti K."/>
            <person name="Salamov A."/>
            <person name="Andreopoulos B."/>
            <person name="Baker S."/>
            <person name="Barry K."/>
            <person name="Bills G."/>
            <person name="Bluhm B."/>
            <person name="Cannon C."/>
            <person name="Castanera R."/>
            <person name="Culley D."/>
            <person name="Daum C."/>
            <person name="Ezra D."/>
            <person name="Gonzalez J."/>
            <person name="Henrissat B."/>
            <person name="Kuo A."/>
            <person name="Liang C."/>
            <person name="Lipzen A."/>
            <person name="Lutzoni F."/>
            <person name="Magnuson J."/>
            <person name="Mondo S."/>
            <person name="Nolan M."/>
            <person name="Ohm R."/>
            <person name="Pangilinan J."/>
            <person name="Park H.-J."/>
            <person name="Ramirez L."/>
            <person name="Alfaro M."/>
            <person name="Sun H."/>
            <person name="Tritt A."/>
            <person name="Yoshinaga Y."/>
            <person name="Zwiers L.-H."/>
            <person name="Turgeon B."/>
            <person name="Goodwin S."/>
            <person name="Spatafora J."/>
            <person name="Crous P."/>
            <person name="Grigoriev I."/>
        </authorList>
    </citation>
    <scope>NUCLEOTIDE SEQUENCE</scope>
    <source>
        <strain evidence="1">CBS 123094</strain>
    </source>
</reference>
<keyword evidence="2" id="KW-1185">Reference proteome</keyword>
<name>A0A6A5WPS2_9PLEO</name>
<accession>A0A6A5WPS2</accession>
<dbReference type="AlphaFoldDB" id="A0A6A5WPS2"/>
<dbReference type="Proteomes" id="UP000799779">
    <property type="component" value="Unassembled WGS sequence"/>
</dbReference>
<evidence type="ECO:0000313" key="1">
    <source>
        <dbReference type="EMBL" id="KAF2001075.1"/>
    </source>
</evidence>
<dbReference type="EMBL" id="ML977585">
    <property type="protein sequence ID" value="KAF2001075.1"/>
    <property type="molecule type" value="Genomic_DNA"/>
</dbReference>